<keyword evidence="1" id="KW-0812">Transmembrane</keyword>
<evidence type="ECO:0000313" key="3">
    <source>
        <dbReference type="Proteomes" id="UP000009058"/>
    </source>
</evidence>
<keyword evidence="3" id="KW-1185">Reference proteome</keyword>
<dbReference type="KEGG" id="mgr:MGG_16583"/>
<sequence length="73" mass="8210">MFDKKKAFTVSRIVTLGLWELFVTVGSGVPGCAFVIYGFDKYVTIVSIAQYGDSIPRELLLRNLMSWGLVEVY</sequence>
<dbReference type="GeneID" id="12986968"/>
<protein>
    <submittedName>
        <fullName evidence="2">Uncharacterized protein</fullName>
    </submittedName>
</protein>
<dbReference type="RefSeq" id="XP_003711166.1">
    <property type="nucleotide sequence ID" value="XM_003711118.1"/>
</dbReference>
<evidence type="ECO:0000256" key="1">
    <source>
        <dbReference type="SAM" id="Phobius"/>
    </source>
</evidence>
<accession>G4N5F9</accession>
<reference evidence="2 3" key="1">
    <citation type="journal article" date="2005" name="Nature">
        <title>The genome sequence of the rice blast fungus Magnaporthe grisea.</title>
        <authorList>
            <person name="Dean R.A."/>
            <person name="Talbot N.J."/>
            <person name="Ebbole D.J."/>
            <person name="Farman M.L."/>
            <person name="Mitchell T.K."/>
            <person name="Orbach M.J."/>
            <person name="Thon M."/>
            <person name="Kulkarni R."/>
            <person name="Xu J.R."/>
            <person name="Pan H."/>
            <person name="Read N.D."/>
            <person name="Lee Y.H."/>
            <person name="Carbone I."/>
            <person name="Brown D."/>
            <person name="Oh Y.Y."/>
            <person name="Donofrio N."/>
            <person name="Jeong J.S."/>
            <person name="Soanes D.M."/>
            <person name="Djonovic S."/>
            <person name="Kolomiets E."/>
            <person name="Rehmeyer C."/>
            <person name="Li W."/>
            <person name="Harding M."/>
            <person name="Kim S."/>
            <person name="Lebrun M.H."/>
            <person name="Bohnert H."/>
            <person name="Coughlan S."/>
            <person name="Butler J."/>
            <person name="Calvo S."/>
            <person name="Ma L.J."/>
            <person name="Nicol R."/>
            <person name="Purcell S."/>
            <person name="Nusbaum C."/>
            <person name="Galagan J.E."/>
            <person name="Birren B.W."/>
        </authorList>
    </citation>
    <scope>NUCLEOTIDE SEQUENCE [LARGE SCALE GENOMIC DNA]</scope>
    <source>
        <strain evidence="3">70-15 / ATCC MYA-4617 / FGSC 8958</strain>
    </source>
</reference>
<feature type="transmembrane region" description="Helical" evidence="1">
    <location>
        <begin position="21"/>
        <end position="39"/>
    </location>
</feature>
<reference key="2">
    <citation type="submission" date="2011-05" db="EMBL/GenBank/DDBJ databases">
        <title>The Genome Sequence of Magnaporthe oryzae 70-15.</title>
        <authorList>
            <consortium name="The Broad Institute Genome Sequencing Platform"/>
            <person name="Ma L.-J."/>
            <person name="Dead R."/>
            <person name="Young S.K."/>
            <person name="Zeng Q."/>
            <person name="Gargeya S."/>
            <person name="Fitzgerald M."/>
            <person name="Haas B."/>
            <person name="Abouelleil A."/>
            <person name="Alvarado L."/>
            <person name="Arachchi H.M."/>
            <person name="Berlin A."/>
            <person name="Brown A."/>
            <person name="Chapman S.B."/>
            <person name="Chen Z."/>
            <person name="Dunbar C."/>
            <person name="Freedman E."/>
            <person name="Gearin G."/>
            <person name="Gellesch M."/>
            <person name="Goldberg J."/>
            <person name="Griggs A."/>
            <person name="Gujja S."/>
            <person name="Heiman D."/>
            <person name="Howarth C."/>
            <person name="Larson L."/>
            <person name="Lui A."/>
            <person name="MacDonald P.J.P."/>
            <person name="Mehta T."/>
            <person name="Montmayeur A."/>
            <person name="Murphy C."/>
            <person name="Neiman D."/>
            <person name="Pearson M."/>
            <person name="Priest M."/>
            <person name="Roberts A."/>
            <person name="Saif S."/>
            <person name="Shea T."/>
            <person name="Shenoy N."/>
            <person name="Sisk P."/>
            <person name="Stolte C."/>
            <person name="Sykes S."/>
            <person name="Yandava C."/>
            <person name="Wortman J."/>
            <person name="Nusbaum C."/>
            <person name="Birren B."/>
        </authorList>
    </citation>
    <scope>NUCLEOTIDE SEQUENCE</scope>
    <source>
        <strain>70-15</strain>
    </source>
</reference>
<dbReference type="InParanoid" id="G4N5F9"/>
<dbReference type="VEuPathDB" id="FungiDB:MGG_16583"/>
<proteinExistence type="predicted"/>
<name>G4N5F9_PYRO7</name>
<organism evidence="2 3">
    <name type="scientific">Pyricularia oryzae (strain 70-15 / ATCC MYA-4617 / FGSC 8958)</name>
    <name type="common">Rice blast fungus</name>
    <name type="synonym">Magnaporthe oryzae</name>
    <dbReference type="NCBI Taxonomy" id="242507"/>
    <lineage>
        <taxon>Eukaryota</taxon>
        <taxon>Fungi</taxon>
        <taxon>Dikarya</taxon>
        <taxon>Ascomycota</taxon>
        <taxon>Pezizomycotina</taxon>
        <taxon>Sordariomycetes</taxon>
        <taxon>Sordariomycetidae</taxon>
        <taxon>Magnaporthales</taxon>
        <taxon>Pyriculariaceae</taxon>
        <taxon>Pyricularia</taxon>
    </lineage>
</organism>
<dbReference type="Proteomes" id="UP000009058">
    <property type="component" value="Chromosome 3"/>
</dbReference>
<dbReference type="AlphaFoldDB" id="G4N5F9"/>
<evidence type="ECO:0000313" key="2">
    <source>
        <dbReference type="EMBL" id="EHA51359.1"/>
    </source>
</evidence>
<dbReference type="HOGENOM" id="CLU_2705292_0_0_1"/>
<keyword evidence="1" id="KW-0472">Membrane</keyword>
<gene>
    <name evidence="2" type="ORF">MGG_16583</name>
</gene>
<dbReference type="EMBL" id="CM001233">
    <property type="protein sequence ID" value="EHA51359.1"/>
    <property type="molecule type" value="Genomic_DNA"/>
</dbReference>
<keyword evidence="1" id="KW-1133">Transmembrane helix</keyword>